<dbReference type="GO" id="GO:0010029">
    <property type="term" value="P:regulation of seed germination"/>
    <property type="evidence" value="ECO:0007669"/>
    <property type="project" value="UniProtKB-ARBA"/>
</dbReference>
<feature type="domain" description="U-box" evidence="8">
    <location>
        <begin position="281"/>
        <end position="355"/>
    </location>
</feature>
<protein>
    <recommendedName>
        <fullName evidence="3">RING-type E3 ubiquitin transferase</fullName>
        <ecNumber evidence="3">2.3.2.27</ecNumber>
    </recommendedName>
</protein>
<dbReference type="InterPro" id="IPR058678">
    <property type="entry name" value="ARM_PUB"/>
</dbReference>
<keyword evidence="10" id="KW-1185">Reference proteome</keyword>
<comment type="catalytic activity">
    <reaction evidence="1">
        <text>S-ubiquitinyl-[E2 ubiquitin-conjugating enzyme]-L-cysteine + [acceptor protein]-L-lysine = [E2 ubiquitin-conjugating enzyme]-L-cysteine + N(6)-ubiquitinyl-[acceptor protein]-L-lysine.</text>
        <dbReference type="EC" id="2.3.2.27"/>
    </reaction>
</comment>
<evidence type="ECO:0000256" key="3">
    <source>
        <dbReference type="ARBA" id="ARBA00012483"/>
    </source>
</evidence>
<dbReference type="InterPro" id="IPR045210">
    <property type="entry name" value="RING-Ubox_PUB"/>
</dbReference>
<comment type="caution">
    <text evidence="9">The sequence shown here is derived from an EMBL/GenBank/DDBJ whole genome shotgun (WGS) entry which is preliminary data.</text>
</comment>
<dbReference type="GO" id="GO:0016567">
    <property type="term" value="P:protein ubiquitination"/>
    <property type="evidence" value="ECO:0007669"/>
    <property type="project" value="InterPro"/>
</dbReference>
<proteinExistence type="predicted"/>
<evidence type="ECO:0000256" key="4">
    <source>
        <dbReference type="ARBA" id="ARBA00022679"/>
    </source>
</evidence>
<dbReference type="FunFam" id="1.25.10.10:FF:000485">
    <property type="entry name" value="RING-type E3 ubiquitin transferase"/>
    <property type="match status" value="1"/>
</dbReference>
<dbReference type="Pfam" id="PF04564">
    <property type="entry name" value="U-box"/>
    <property type="match status" value="1"/>
</dbReference>
<dbReference type="InterPro" id="IPR013083">
    <property type="entry name" value="Znf_RING/FYVE/PHD"/>
</dbReference>
<dbReference type="AlphaFoldDB" id="A0AAV0HMA7"/>
<keyword evidence="4" id="KW-0808">Transferase</keyword>
<evidence type="ECO:0000256" key="7">
    <source>
        <dbReference type="PROSITE-ProRule" id="PRU00259"/>
    </source>
</evidence>
<evidence type="ECO:0000256" key="6">
    <source>
        <dbReference type="ARBA" id="ARBA00022786"/>
    </source>
</evidence>
<dbReference type="Pfam" id="PF25598">
    <property type="entry name" value="ARM_PUB"/>
    <property type="match status" value="1"/>
</dbReference>
<dbReference type="InterPro" id="IPR000225">
    <property type="entry name" value="Armadillo"/>
</dbReference>
<feature type="repeat" description="ARM" evidence="7">
    <location>
        <begin position="425"/>
        <end position="469"/>
    </location>
</feature>
<evidence type="ECO:0000256" key="1">
    <source>
        <dbReference type="ARBA" id="ARBA00000900"/>
    </source>
</evidence>
<dbReference type="EMBL" id="CAMGYJ010000002">
    <property type="protein sequence ID" value="CAI0386399.1"/>
    <property type="molecule type" value="Genomic_DNA"/>
</dbReference>
<dbReference type="CDD" id="cd16664">
    <property type="entry name" value="RING-Ubox_PUB"/>
    <property type="match status" value="1"/>
</dbReference>
<dbReference type="SMART" id="SM00185">
    <property type="entry name" value="ARM"/>
    <property type="match status" value="4"/>
</dbReference>
<dbReference type="PANTHER" id="PTHR23315">
    <property type="entry name" value="U BOX DOMAIN-CONTAINING"/>
    <property type="match status" value="1"/>
</dbReference>
<comment type="pathway">
    <text evidence="2">Protein modification; protein ubiquitination.</text>
</comment>
<accession>A0AAV0HMA7</accession>
<dbReference type="GO" id="GO:0061630">
    <property type="term" value="F:ubiquitin protein ligase activity"/>
    <property type="evidence" value="ECO:0007669"/>
    <property type="project" value="UniProtKB-EC"/>
</dbReference>
<evidence type="ECO:0000313" key="10">
    <source>
        <dbReference type="Proteomes" id="UP001154282"/>
    </source>
</evidence>
<dbReference type="InterPro" id="IPR003613">
    <property type="entry name" value="Ubox_domain"/>
</dbReference>
<dbReference type="InterPro" id="IPR011989">
    <property type="entry name" value="ARM-like"/>
</dbReference>
<dbReference type="Proteomes" id="UP001154282">
    <property type="component" value="Unassembled WGS sequence"/>
</dbReference>
<dbReference type="Gene3D" id="3.30.40.10">
    <property type="entry name" value="Zinc/RING finger domain, C3HC4 (zinc finger)"/>
    <property type="match status" value="1"/>
</dbReference>
<keyword evidence="5" id="KW-0677">Repeat</keyword>
<organism evidence="9 10">
    <name type="scientific">Linum tenue</name>
    <dbReference type="NCBI Taxonomy" id="586396"/>
    <lineage>
        <taxon>Eukaryota</taxon>
        <taxon>Viridiplantae</taxon>
        <taxon>Streptophyta</taxon>
        <taxon>Embryophyta</taxon>
        <taxon>Tracheophyta</taxon>
        <taxon>Spermatophyta</taxon>
        <taxon>Magnoliopsida</taxon>
        <taxon>eudicotyledons</taxon>
        <taxon>Gunneridae</taxon>
        <taxon>Pentapetalae</taxon>
        <taxon>rosids</taxon>
        <taxon>fabids</taxon>
        <taxon>Malpighiales</taxon>
        <taxon>Linaceae</taxon>
        <taxon>Linum</taxon>
    </lineage>
</organism>
<keyword evidence="6" id="KW-0833">Ubl conjugation pathway</keyword>
<dbReference type="PANTHER" id="PTHR23315:SF307">
    <property type="entry name" value="U-BOX DOMAIN-CONTAINING PROTEIN 19"/>
    <property type="match status" value="1"/>
</dbReference>
<evidence type="ECO:0000259" key="8">
    <source>
        <dbReference type="PROSITE" id="PS51698"/>
    </source>
</evidence>
<dbReference type="PROSITE" id="PS51698">
    <property type="entry name" value="U_BOX"/>
    <property type="match status" value="1"/>
</dbReference>
<dbReference type="FunFam" id="3.30.40.10:FF:000442">
    <property type="entry name" value="RING-type E3 ubiquitin transferase"/>
    <property type="match status" value="1"/>
</dbReference>
<dbReference type="SUPFAM" id="SSF57850">
    <property type="entry name" value="RING/U-box"/>
    <property type="match status" value="1"/>
</dbReference>
<dbReference type="SUPFAM" id="SSF48371">
    <property type="entry name" value="ARM repeat"/>
    <property type="match status" value="1"/>
</dbReference>
<evidence type="ECO:0000256" key="5">
    <source>
        <dbReference type="ARBA" id="ARBA00022737"/>
    </source>
</evidence>
<dbReference type="Gene3D" id="1.25.10.10">
    <property type="entry name" value="Leucine-rich Repeat Variant"/>
    <property type="match status" value="1"/>
</dbReference>
<feature type="repeat" description="ARM" evidence="7">
    <location>
        <begin position="553"/>
        <end position="596"/>
    </location>
</feature>
<gene>
    <name evidence="9" type="ORF">LITE_LOCUS5103</name>
</gene>
<dbReference type="EC" id="2.3.2.27" evidence="3"/>
<evidence type="ECO:0000256" key="2">
    <source>
        <dbReference type="ARBA" id="ARBA00004906"/>
    </source>
</evidence>
<dbReference type="PROSITE" id="PS50176">
    <property type="entry name" value="ARM_REPEAT"/>
    <property type="match status" value="2"/>
</dbReference>
<dbReference type="SMART" id="SM00504">
    <property type="entry name" value="Ubox"/>
    <property type="match status" value="1"/>
</dbReference>
<name>A0AAV0HMA7_9ROSI</name>
<evidence type="ECO:0000313" key="9">
    <source>
        <dbReference type="EMBL" id="CAI0386399.1"/>
    </source>
</evidence>
<dbReference type="InterPro" id="IPR016024">
    <property type="entry name" value="ARM-type_fold"/>
</dbReference>
<reference evidence="9" key="1">
    <citation type="submission" date="2022-08" db="EMBL/GenBank/DDBJ databases">
        <authorList>
            <person name="Gutierrez-Valencia J."/>
        </authorList>
    </citation>
    <scope>NUCLEOTIDE SEQUENCE</scope>
</reference>
<sequence length="692" mass="76584">MIQKPNIPTRRILTFPAVHPCETIAPATLLASLVFLCRSACDYRSSKSFGSSNARNARQTIRQVGNLLILLQEIRFSAVPDSLLLGLSELHFTVQKVVYLLDDCTRHDGARIWMLMESDRVANHFRVLVREMATALEVLPLEALDLPREAMEVAELVTRQARETRFRVGAEAQAAMANVLAILSRFESGEVPDRGEVKRVLDYIGVKKWSDCYREVNLLDSEIEFHYSNNKEMRRELQLLSSLLGFASYARCVLFDSVDGKSDPPVHCEGESRNDELLGSLDGDDFRCPISLEIMRDPVTIETGHTYERCSILKWFRAGNATCPNTGNKLSSTEFVPNVALKQLIQRYCLANGIPFVDSSRKARDITRTAAAGSLAAECAMKAAARFLADKLLGGDYKWRNRSAYEIRLLSKTSIFNRSCLVEAGVIPALLELLSSEEDDCSCQENAIAAILNLSKHSRSKALIAENGGLRFIVDMLKKGVKVEAARQHAAATLFYLSSVEEYRKLIGETTEAISYLVEMVKEANYRGKKNALVAIYGLLMHSGNHWRVLASGAVPLLLDVLISSDRHEVVTDSLAVLATLAEKPEGAKAIIRCGALPQVVRILAAANPRATMEHCVCLLLAISINGGEDVVAYLVRSPSLMGSLYSQLSEGTSRASKKAGALIKVLHEFYERTSSTSKATVLPWERFVHAW</sequence>